<keyword evidence="7 8" id="KW-0472">Membrane</keyword>
<feature type="transmembrane region" description="Helical" evidence="8">
    <location>
        <begin position="126"/>
        <end position="146"/>
    </location>
</feature>
<evidence type="ECO:0000256" key="2">
    <source>
        <dbReference type="ARBA" id="ARBA00009261"/>
    </source>
</evidence>
<organism evidence="9 10">
    <name type="scientific">Candidatus Choladousia intestinavium</name>
    <dbReference type="NCBI Taxonomy" id="2840727"/>
    <lineage>
        <taxon>Bacteria</taxon>
        <taxon>Bacillati</taxon>
        <taxon>Bacillota</taxon>
        <taxon>Clostridia</taxon>
        <taxon>Lachnospirales</taxon>
        <taxon>Lachnospiraceae</taxon>
        <taxon>Lachnospiraceae incertae sedis</taxon>
        <taxon>Candidatus Choladousia</taxon>
    </lineage>
</organism>
<comment type="similarity">
    <text evidence="2 8">Belongs to the alanine or glycine:cation symporter (AGCS) (TC 2.A.25) family.</text>
</comment>
<dbReference type="InterPro" id="IPR001463">
    <property type="entry name" value="Na/Ala_symport"/>
</dbReference>
<evidence type="ECO:0000256" key="4">
    <source>
        <dbReference type="ARBA" id="ARBA00022475"/>
    </source>
</evidence>
<feature type="transmembrane region" description="Helical" evidence="8">
    <location>
        <begin position="166"/>
        <end position="185"/>
    </location>
</feature>
<dbReference type="EMBL" id="DVGK01000054">
    <property type="protein sequence ID" value="HIR13192.1"/>
    <property type="molecule type" value="Genomic_DNA"/>
</dbReference>
<keyword evidence="4 8" id="KW-1003">Cell membrane</keyword>
<sequence>MPLVILILGAGLYFSVRMVFPQFRYLKEMIRIMGQGEDSAKGLSPLRAFVFTAARTVGVGNIAGMATAIYFGGPGAVFWFWVLALIGSAVALIEAVLSQTYRRTMHGEYRGGPAYYMEYGIKYKKLGRLMASVFAVFTILCFIFLAPTTQSYNITQGVASAFHLPVLAVGIVFTVFLAFVLLGGLKRMGDVAQRISPVMALLYLVMALIIILMNLQKLPGIIALIFTSAFGTDQVFSAIAGSAVTWGIKRGVFANEVGVGSSAVTAAVGEVSHPAKQGLSNALSVFIGTFFVCTTSAIMMLITGCYNVSGGSGEMLYEGLPGVAYGNGFVSEAIDTVVPGLGAPFVAVAILCFASVVLLAYYLYGESSLLYLFPKSRNLPWILKICFLAVVFLGCVLSADMVWTLGDIGHGIIAWINVIALLILGNQGIRIFKDYDRQKKEGVKEPEFDPDALGLVNVSETWKRSNRKHSS</sequence>
<gene>
    <name evidence="9" type="ORF">IAB31_04635</name>
</gene>
<comment type="caution">
    <text evidence="9">The sequence shown here is derived from an EMBL/GenBank/DDBJ whole genome shotgun (WGS) entry which is preliminary data.</text>
</comment>
<comment type="subcellular location">
    <subcellularLocation>
        <location evidence="1 8">Cell membrane</location>
        <topology evidence="1 8">Multi-pass membrane protein</topology>
    </subcellularLocation>
</comment>
<evidence type="ECO:0000256" key="1">
    <source>
        <dbReference type="ARBA" id="ARBA00004651"/>
    </source>
</evidence>
<dbReference type="Proteomes" id="UP000886757">
    <property type="component" value="Unassembled WGS sequence"/>
</dbReference>
<reference evidence="9" key="2">
    <citation type="journal article" date="2021" name="PeerJ">
        <title>Extensive microbial diversity within the chicken gut microbiome revealed by metagenomics and culture.</title>
        <authorList>
            <person name="Gilroy R."/>
            <person name="Ravi A."/>
            <person name="Getino M."/>
            <person name="Pursley I."/>
            <person name="Horton D.L."/>
            <person name="Alikhan N.F."/>
            <person name="Baker D."/>
            <person name="Gharbi K."/>
            <person name="Hall N."/>
            <person name="Watson M."/>
            <person name="Adriaenssens E.M."/>
            <person name="Foster-Nyarko E."/>
            <person name="Jarju S."/>
            <person name="Secka A."/>
            <person name="Antonio M."/>
            <person name="Oren A."/>
            <person name="Chaudhuri R.R."/>
            <person name="La Ragione R."/>
            <person name="Hildebrand F."/>
            <person name="Pallen M.J."/>
        </authorList>
    </citation>
    <scope>NUCLEOTIDE SEQUENCE</scope>
    <source>
        <strain evidence="9">ChiSjej4B22-8148</strain>
    </source>
</reference>
<keyword evidence="8" id="KW-0769">Symport</keyword>
<keyword evidence="3 8" id="KW-0813">Transport</keyword>
<feature type="transmembrane region" description="Helical" evidence="8">
    <location>
        <begin position="221"/>
        <end position="240"/>
    </location>
</feature>
<dbReference type="GO" id="GO:0005886">
    <property type="term" value="C:plasma membrane"/>
    <property type="evidence" value="ECO:0007669"/>
    <property type="project" value="UniProtKB-SubCell"/>
</dbReference>
<feature type="transmembrane region" description="Helical" evidence="8">
    <location>
        <begin position="6"/>
        <end position="26"/>
    </location>
</feature>
<evidence type="ECO:0000256" key="5">
    <source>
        <dbReference type="ARBA" id="ARBA00022692"/>
    </source>
</evidence>
<accession>A0A9D1AD56</accession>
<protein>
    <submittedName>
        <fullName evidence="9">Alanine:cation symporter family protein</fullName>
    </submittedName>
</protein>
<evidence type="ECO:0000256" key="8">
    <source>
        <dbReference type="RuleBase" id="RU363064"/>
    </source>
</evidence>
<dbReference type="GO" id="GO:0005283">
    <property type="term" value="F:amino acid:sodium symporter activity"/>
    <property type="evidence" value="ECO:0007669"/>
    <property type="project" value="InterPro"/>
</dbReference>
<feature type="transmembrane region" description="Helical" evidence="8">
    <location>
        <begin position="78"/>
        <end position="97"/>
    </location>
</feature>
<dbReference type="NCBIfam" id="TIGR00835">
    <property type="entry name" value="agcS"/>
    <property type="match status" value="1"/>
</dbReference>
<dbReference type="PANTHER" id="PTHR30330:SF7">
    <property type="entry name" value="SODIUM_PROTON-DEPENDENT ALANINE CARRIER PROTEIN YRBD-RELATED"/>
    <property type="match status" value="1"/>
</dbReference>
<feature type="transmembrane region" description="Helical" evidence="8">
    <location>
        <begin position="412"/>
        <end position="432"/>
    </location>
</feature>
<dbReference type="Pfam" id="PF01235">
    <property type="entry name" value="Na_Ala_symp"/>
    <property type="match status" value="1"/>
</dbReference>
<keyword evidence="5 8" id="KW-0812">Transmembrane</keyword>
<dbReference type="Gene3D" id="1.20.1740.10">
    <property type="entry name" value="Amino acid/polyamine transporter I"/>
    <property type="match status" value="1"/>
</dbReference>
<feature type="transmembrane region" description="Helical" evidence="8">
    <location>
        <begin position="282"/>
        <end position="302"/>
    </location>
</feature>
<evidence type="ECO:0000256" key="3">
    <source>
        <dbReference type="ARBA" id="ARBA00022448"/>
    </source>
</evidence>
<feature type="transmembrane region" description="Helical" evidence="8">
    <location>
        <begin position="197"/>
        <end position="215"/>
    </location>
</feature>
<feature type="transmembrane region" description="Helical" evidence="8">
    <location>
        <begin position="385"/>
        <end position="406"/>
    </location>
</feature>
<evidence type="ECO:0000313" key="10">
    <source>
        <dbReference type="Proteomes" id="UP000886757"/>
    </source>
</evidence>
<name>A0A9D1AD56_9FIRM</name>
<reference evidence="9" key="1">
    <citation type="submission" date="2020-10" db="EMBL/GenBank/DDBJ databases">
        <authorList>
            <person name="Gilroy R."/>
        </authorList>
    </citation>
    <scope>NUCLEOTIDE SEQUENCE</scope>
    <source>
        <strain evidence="9">ChiSjej4B22-8148</strain>
    </source>
</reference>
<dbReference type="PANTHER" id="PTHR30330">
    <property type="entry name" value="AGSS FAMILY TRANSPORTER, SODIUM-ALANINE"/>
    <property type="match status" value="1"/>
</dbReference>
<evidence type="ECO:0000256" key="6">
    <source>
        <dbReference type="ARBA" id="ARBA00022989"/>
    </source>
</evidence>
<feature type="transmembrane region" description="Helical" evidence="8">
    <location>
        <begin position="345"/>
        <end position="364"/>
    </location>
</feature>
<evidence type="ECO:0000256" key="7">
    <source>
        <dbReference type="ARBA" id="ARBA00023136"/>
    </source>
</evidence>
<proteinExistence type="inferred from homology"/>
<dbReference type="PRINTS" id="PR00175">
    <property type="entry name" value="NAALASMPORT"/>
</dbReference>
<feature type="transmembrane region" description="Helical" evidence="8">
    <location>
        <begin position="46"/>
        <end position="72"/>
    </location>
</feature>
<keyword evidence="6 8" id="KW-1133">Transmembrane helix</keyword>
<evidence type="ECO:0000313" key="9">
    <source>
        <dbReference type="EMBL" id="HIR13192.1"/>
    </source>
</evidence>
<dbReference type="AlphaFoldDB" id="A0A9D1AD56"/>